<evidence type="ECO:0000313" key="1">
    <source>
        <dbReference type="EMBL" id="MBP1047823.1"/>
    </source>
</evidence>
<keyword evidence="2" id="KW-1185">Reference proteome</keyword>
<dbReference type="RefSeq" id="WP_209558604.1">
    <property type="nucleotide sequence ID" value="NZ_JAEDXU010000010.1"/>
</dbReference>
<proteinExistence type="predicted"/>
<accession>A0ABS4CMK4</accession>
<gene>
    <name evidence="1" type="ORF">I6N96_16150</name>
</gene>
<name>A0ABS4CMK4_9ENTE</name>
<comment type="caution">
    <text evidence="1">The sequence shown here is derived from an EMBL/GenBank/DDBJ whole genome shotgun (WGS) entry which is preliminary data.</text>
</comment>
<organism evidence="1 2">
    <name type="scientific">Enterococcus larvae</name>
    <dbReference type="NCBI Taxonomy" id="2794352"/>
    <lineage>
        <taxon>Bacteria</taxon>
        <taxon>Bacillati</taxon>
        <taxon>Bacillota</taxon>
        <taxon>Bacilli</taxon>
        <taxon>Lactobacillales</taxon>
        <taxon>Enterococcaceae</taxon>
        <taxon>Enterococcus</taxon>
    </lineage>
</organism>
<sequence>MIQAIVEYSDTLGMDFYFVTVSINNGIMEVDSLNSYCKAFNKTIDLTQLTQLAVQKDDCPSIYFSSENEDYRFVDYGNGIVSYIESRLPSVIYC</sequence>
<evidence type="ECO:0000313" key="2">
    <source>
        <dbReference type="Proteomes" id="UP000673375"/>
    </source>
</evidence>
<dbReference type="Proteomes" id="UP000673375">
    <property type="component" value="Unassembled WGS sequence"/>
</dbReference>
<dbReference type="EMBL" id="JAEDXU010000010">
    <property type="protein sequence ID" value="MBP1047823.1"/>
    <property type="molecule type" value="Genomic_DNA"/>
</dbReference>
<reference evidence="1 2" key="1">
    <citation type="submission" date="2020-12" db="EMBL/GenBank/DDBJ databases">
        <title>Vagococcus allomyrinae sp. nov. and Enterococcus lavae sp. nov., isolated from the larvae of Allomyrina dichotoma.</title>
        <authorList>
            <person name="Lee S.D."/>
        </authorList>
    </citation>
    <scope>NUCLEOTIDE SEQUENCE [LARGE SCALE GENOMIC DNA]</scope>
    <source>
        <strain evidence="1 2">BWM-S5</strain>
    </source>
</reference>
<protein>
    <submittedName>
        <fullName evidence="1">Uncharacterized protein</fullName>
    </submittedName>
</protein>